<evidence type="ECO:0000256" key="1">
    <source>
        <dbReference type="ARBA" id="ARBA00006699"/>
    </source>
</evidence>
<keyword evidence="3 9" id="KW-0456">Lyase</keyword>
<dbReference type="PANTHER" id="PTHR38481:SF1">
    <property type="entry name" value="HYALURONATE LYASE"/>
    <property type="match status" value="1"/>
</dbReference>
<dbReference type="InterPro" id="IPR038970">
    <property type="entry name" value="Lyase_8"/>
</dbReference>
<feature type="domain" description="Polysaccharide lyase family 8 central" evidence="6">
    <location>
        <begin position="405"/>
        <end position="664"/>
    </location>
</feature>
<dbReference type="RefSeq" id="WP_203965042.1">
    <property type="nucleotide sequence ID" value="NZ_AP023355.1"/>
</dbReference>
<dbReference type="InterPro" id="IPR006311">
    <property type="entry name" value="TAT_signal"/>
</dbReference>
<feature type="active site" evidence="4">
    <location>
        <position position="261"/>
    </location>
</feature>
<dbReference type="CDD" id="cd01083">
    <property type="entry name" value="GAG_Lyase"/>
    <property type="match status" value="1"/>
</dbReference>
<dbReference type="KEGG" id="atl:Athai_66290"/>
<dbReference type="PANTHER" id="PTHR38481">
    <property type="entry name" value="HYALURONATE LYASE"/>
    <property type="match status" value="1"/>
</dbReference>
<dbReference type="EMBL" id="AP023355">
    <property type="protein sequence ID" value="BCJ39126.1"/>
    <property type="molecule type" value="Genomic_DNA"/>
</dbReference>
<gene>
    <name evidence="9" type="ORF">Athai_66290</name>
</gene>
<dbReference type="Gene3D" id="2.60.220.10">
    <property type="entry name" value="Polysaccharide lyase family 8-like, C-terminal"/>
    <property type="match status" value="1"/>
</dbReference>
<organism evidence="9 10">
    <name type="scientific">Actinocatenispora thailandica</name>
    <dbReference type="NCBI Taxonomy" id="227318"/>
    <lineage>
        <taxon>Bacteria</taxon>
        <taxon>Bacillati</taxon>
        <taxon>Actinomycetota</taxon>
        <taxon>Actinomycetes</taxon>
        <taxon>Micromonosporales</taxon>
        <taxon>Micromonosporaceae</taxon>
        <taxon>Actinocatenispora</taxon>
    </lineage>
</organism>
<feature type="active site" evidence="4">
    <location>
        <position position="324"/>
    </location>
</feature>
<feature type="active site" evidence="4">
    <location>
        <position position="270"/>
    </location>
</feature>
<dbReference type="InterPro" id="IPR004103">
    <property type="entry name" value="Lyase_8_C"/>
</dbReference>
<evidence type="ECO:0000259" key="8">
    <source>
        <dbReference type="Pfam" id="PF08124"/>
    </source>
</evidence>
<evidence type="ECO:0000313" key="9">
    <source>
        <dbReference type="EMBL" id="BCJ39126.1"/>
    </source>
</evidence>
<proteinExistence type="inferred from homology"/>
<dbReference type="GO" id="GO:0016837">
    <property type="term" value="F:carbon-oxygen lyase activity, acting on polysaccharides"/>
    <property type="evidence" value="ECO:0007669"/>
    <property type="project" value="UniProtKB-ARBA"/>
</dbReference>
<evidence type="ECO:0000256" key="3">
    <source>
        <dbReference type="ARBA" id="ARBA00023239"/>
    </source>
</evidence>
<dbReference type="GO" id="GO:0030246">
    <property type="term" value="F:carbohydrate binding"/>
    <property type="evidence" value="ECO:0007669"/>
    <property type="project" value="InterPro"/>
</dbReference>
<dbReference type="InterPro" id="IPR011071">
    <property type="entry name" value="Lyase_8-like_C"/>
</dbReference>
<dbReference type="SUPFAM" id="SSF48230">
    <property type="entry name" value="Chondroitin AC/alginate lyase"/>
    <property type="match status" value="1"/>
</dbReference>
<dbReference type="GO" id="GO:0005576">
    <property type="term" value="C:extracellular region"/>
    <property type="evidence" value="ECO:0007669"/>
    <property type="project" value="InterPro"/>
</dbReference>
<dbReference type="Pfam" id="PF02278">
    <property type="entry name" value="Lyase_8"/>
    <property type="match status" value="1"/>
</dbReference>
<protein>
    <submittedName>
        <fullName evidence="9">Lyase</fullName>
    </submittedName>
</protein>
<dbReference type="InterPro" id="IPR012970">
    <property type="entry name" value="Lyase_8_alpha_N"/>
</dbReference>
<keyword evidence="2 5" id="KW-0732">Signal</keyword>
<dbReference type="PROSITE" id="PS51318">
    <property type="entry name" value="TAT"/>
    <property type="match status" value="1"/>
</dbReference>
<evidence type="ECO:0000256" key="2">
    <source>
        <dbReference type="ARBA" id="ARBA00022729"/>
    </source>
</evidence>
<dbReference type="Proteomes" id="UP000611640">
    <property type="component" value="Chromosome"/>
</dbReference>
<dbReference type="SUPFAM" id="SSF74650">
    <property type="entry name" value="Galactose mutarotase-like"/>
    <property type="match status" value="1"/>
</dbReference>
<dbReference type="InterPro" id="IPR014718">
    <property type="entry name" value="GH-type_carb-bd"/>
</dbReference>
<keyword evidence="10" id="KW-1185">Reference proteome</keyword>
<sequence>MTPQLNRRTFLVASVAAAAAGALVAPPAADAAPASDSSGDEFDRLRASWYAATTGGDVDPTDPDYAAALAAIDSAVDAALSTQDSTGGFTDLPLGSNSAHVTSAYRRLHAMATGYVTPGTAKHGDAALLAGITAGLAAVHDGAYNDAQAMYGNWWDWQIGAPKLLNDVAVLLYDQLTADRLAQTVAAVDHFVPDPTKMAPGGNETTSTGANRVDECQVVLIRGILDRNADKITQARDALSAVFGYVDSGDGFYRDGSFVQHTHVAYTGTYGLVLLGGMAKLLSLLAGSTWEVTDPNRQILFDAVERTYAPVVFDDQMMDSVRGRAVSRYSESEHTDGHTAVLDILTLAPSVDASTAARWQARCAGWLDRDHFDNPLATMSVPQIALIKALRADGTVAPAPEPVRHDLFAQMDRAVHRRDGWCYTIAMASERICYYEHGNGENLHGWHQGEGMGYLYDHADDAQFTDAFWPTVDPYRLPGTTVDTAPLADGAGPAWGGATPSTSYAGGAVLDGTYAVVGQDVAGFQSTMTARKSWFCLDEYVVALGAGISGGTAAVQTIVENRNLHTDGTNTLLLDGSAQPSRQGWSTVADGVRWAHLAGVAGYVFLDGPVSLSAKREERTGRWRDINAGGPTDPITRRYLTLWLDHGTGPSDSRYAYLLLPGASAARTSRVAAQPGILVLANDTGAQAIRVPRLGITAANLYRPGTVRGQGALPTTVDGPAAVLLRQAADALTVVVADPTHRSDRLTVRVVAAGYTAWRADDSVTVTSTGRALTFRVDTSAHDGASHAVTFHR</sequence>
<reference evidence="9 10" key="1">
    <citation type="submission" date="2020-08" db="EMBL/GenBank/DDBJ databases">
        <title>Whole genome shotgun sequence of Actinocatenispora thailandica NBRC 105041.</title>
        <authorList>
            <person name="Komaki H."/>
            <person name="Tamura T."/>
        </authorList>
    </citation>
    <scope>NUCLEOTIDE SEQUENCE [LARGE SCALE GENOMIC DNA]</scope>
    <source>
        <strain evidence="9 10">NBRC 105041</strain>
    </source>
</reference>
<evidence type="ECO:0000259" key="7">
    <source>
        <dbReference type="Pfam" id="PF02884"/>
    </source>
</evidence>
<evidence type="ECO:0000256" key="5">
    <source>
        <dbReference type="SAM" id="SignalP"/>
    </source>
</evidence>
<dbReference type="InterPro" id="IPR008929">
    <property type="entry name" value="Chondroitin_lyas"/>
</dbReference>
<dbReference type="Pfam" id="PF08124">
    <property type="entry name" value="Lyase_8_N"/>
    <property type="match status" value="1"/>
</dbReference>
<feature type="chain" id="PRO_5030515456" evidence="5">
    <location>
        <begin position="32"/>
        <end position="793"/>
    </location>
</feature>
<dbReference type="InterPro" id="IPR011013">
    <property type="entry name" value="Gal_mutarotase_sf_dom"/>
</dbReference>
<evidence type="ECO:0000313" key="10">
    <source>
        <dbReference type="Proteomes" id="UP000611640"/>
    </source>
</evidence>
<dbReference type="Gene3D" id="1.50.10.100">
    <property type="entry name" value="Chondroitin AC/alginate lyase"/>
    <property type="match status" value="1"/>
</dbReference>
<dbReference type="AlphaFoldDB" id="A0A7R7I0Z3"/>
<dbReference type="Gene3D" id="2.70.98.10">
    <property type="match status" value="1"/>
</dbReference>
<feature type="signal peptide" evidence="5">
    <location>
        <begin position="1"/>
        <end position="31"/>
    </location>
</feature>
<evidence type="ECO:0000256" key="4">
    <source>
        <dbReference type="PIRSR" id="PIRSR638970-1"/>
    </source>
</evidence>
<dbReference type="InterPro" id="IPR003159">
    <property type="entry name" value="Lyase_8_central_dom"/>
</dbReference>
<comment type="similarity">
    <text evidence="1">Belongs to the polysaccharide lyase 8 family.</text>
</comment>
<dbReference type="GO" id="GO:0005975">
    <property type="term" value="P:carbohydrate metabolic process"/>
    <property type="evidence" value="ECO:0007669"/>
    <property type="project" value="InterPro"/>
</dbReference>
<feature type="domain" description="Polysaccharide lyase 8 N-terminal alpha-helical" evidence="8">
    <location>
        <begin position="49"/>
        <end position="364"/>
    </location>
</feature>
<dbReference type="SUPFAM" id="SSF49863">
    <property type="entry name" value="Hyaluronate lyase-like, C-terminal domain"/>
    <property type="match status" value="1"/>
</dbReference>
<accession>A0A7R7I0Z3</accession>
<feature type="domain" description="Polysaccharide lyase family 8 C-terminal" evidence="7">
    <location>
        <begin position="679"/>
        <end position="744"/>
    </location>
</feature>
<dbReference type="Pfam" id="PF02884">
    <property type="entry name" value="Lyase_8_C"/>
    <property type="match status" value="1"/>
</dbReference>
<name>A0A7R7I0Z3_9ACTN</name>
<evidence type="ECO:0000259" key="6">
    <source>
        <dbReference type="Pfam" id="PF02278"/>
    </source>
</evidence>